<evidence type="ECO:0000313" key="2">
    <source>
        <dbReference type="EMBL" id="CAF4626144.1"/>
    </source>
</evidence>
<gene>
    <name evidence="2" type="ORF">SMN809_LOCUS40101</name>
</gene>
<evidence type="ECO:0000259" key="1">
    <source>
        <dbReference type="PROSITE" id="PS50011"/>
    </source>
</evidence>
<dbReference type="InterPro" id="IPR011009">
    <property type="entry name" value="Kinase-like_dom_sf"/>
</dbReference>
<dbReference type="AlphaFoldDB" id="A0A8S2ZGE4"/>
<dbReference type="PROSITE" id="PS50011">
    <property type="entry name" value="PROTEIN_KINASE_DOM"/>
    <property type="match status" value="1"/>
</dbReference>
<proteinExistence type="predicted"/>
<dbReference type="EMBL" id="CAJOBI010109515">
    <property type="protein sequence ID" value="CAF4626144.1"/>
    <property type="molecule type" value="Genomic_DNA"/>
</dbReference>
<dbReference type="Pfam" id="PF07714">
    <property type="entry name" value="PK_Tyr_Ser-Thr"/>
    <property type="match status" value="1"/>
</dbReference>
<accession>A0A8S2ZGE4</accession>
<dbReference type="SUPFAM" id="SSF56112">
    <property type="entry name" value="Protein kinase-like (PK-like)"/>
    <property type="match status" value="1"/>
</dbReference>
<dbReference type="Proteomes" id="UP000676336">
    <property type="component" value="Unassembled WGS sequence"/>
</dbReference>
<dbReference type="Gene3D" id="1.10.510.10">
    <property type="entry name" value="Transferase(Phosphotransferase) domain 1"/>
    <property type="match status" value="1"/>
</dbReference>
<dbReference type="GO" id="GO:0004672">
    <property type="term" value="F:protein kinase activity"/>
    <property type="evidence" value="ECO:0007669"/>
    <property type="project" value="InterPro"/>
</dbReference>
<evidence type="ECO:0000313" key="3">
    <source>
        <dbReference type="Proteomes" id="UP000676336"/>
    </source>
</evidence>
<feature type="domain" description="Protein kinase" evidence="1">
    <location>
        <begin position="1"/>
        <end position="27"/>
    </location>
</feature>
<sequence length="27" mass="3065">MSAAGTFPWMSPECIRSNEFSTKSDVW</sequence>
<protein>
    <recommendedName>
        <fullName evidence="1">Protein kinase domain-containing protein</fullName>
    </recommendedName>
</protein>
<feature type="non-terminal residue" evidence="2">
    <location>
        <position position="27"/>
    </location>
</feature>
<dbReference type="GO" id="GO:0005524">
    <property type="term" value="F:ATP binding"/>
    <property type="evidence" value="ECO:0007669"/>
    <property type="project" value="InterPro"/>
</dbReference>
<dbReference type="InterPro" id="IPR001245">
    <property type="entry name" value="Ser-Thr/Tyr_kinase_cat_dom"/>
</dbReference>
<reference evidence="2" key="1">
    <citation type="submission" date="2021-02" db="EMBL/GenBank/DDBJ databases">
        <authorList>
            <person name="Nowell W R."/>
        </authorList>
    </citation>
    <scope>NUCLEOTIDE SEQUENCE</scope>
</reference>
<name>A0A8S2ZGE4_9BILA</name>
<dbReference type="InterPro" id="IPR000719">
    <property type="entry name" value="Prot_kinase_dom"/>
</dbReference>
<comment type="caution">
    <text evidence="2">The sequence shown here is derived from an EMBL/GenBank/DDBJ whole genome shotgun (WGS) entry which is preliminary data.</text>
</comment>
<organism evidence="2 3">
    <name type="scientific">Rotaria magnacalcarata</name>
    <dbReference type="NCBI Taxonomy" id="392030"/>
    <lineage>
        <taxon>Eukaryota</taxon>
        <taxon>Metazoa</taxon>
        <taxon>Spiralia</taxon>
        <taxon>Gnathifera</taxon>
        <taxon>Rotifera</taxon>
        <taxon>Eurotatoria</taxon>
        <taxon>Bdelloidea</taxon>
        <taxon>Philodinida</taxon>
        <taxon>Philodinidae</taxon>
        <taxon>Rotaria</taxon>
    </lineage>
</organism>